<name>A0ABR2YEN5_9CHLO</name>
<organism evidence="2 3">
    <name type="scientific">Coccomyxa subellipsoidea</name>
    <dbReference type="NCBI Taxonomy" id="248742"/>
    <lineage>
        <taxon>Eukaryota</taxon>
        <taxon>Viridiplantae</taxon>
        <taxon>Chlorophyta</taxon>
        <taxon>core chlorophytes</taxon>
        <taxon>Trebouxiophyceae</taxon>
        <taxon>Trebouxiophyceae incertae sedis</taxon>
        <taxon>Coccomyxaceae</taxon>
        <taxon>Coccomyxa</taxon>
    </lineage>
</organism>
<sequence length="269" mass="29757">MGNASITAKSKVGHRWYHILQQHAGTAQLVALQAYLSRRSKEATKTLRVKGHKRVEKRSAGRRELAIGSSLQEAMPLTNGSKEKCSVLFVCLGNICRSPTAEAVFRKVVEEAGEQDRFFIDSCGTGGGNPDWYKSWSYHTGDPSDRRMIAAATKRGVNLTSRSRPLTAEDMQNFDYILGMDFENIAAIQVAADHWASKGKNIPKDYRSKVQLMCKYLDKEGAFKGITEVPDPYYGGAKGFELVLDLLDDACKGLLTHITEHDVARTAAL</sequence>
<dbReference type="EMBL" id="JALJOT010000013">
    <property type="protein sequence ID" value="KAK9904002.1"/>
    <property type="molecule type" value="Genomic_DNA"/>
</dbReference>
<dbReference type="SMART" id="SM00226">
    <property type="entry name" value="LMWPc"/>
    <property type="match status" value="1"/>
</dbReference>
<accession>A0ABR2YEN5</accession>
<evidence type="ECO:0000259" key="1">
    <source>
        <dbReference type="SMART" id="SM00226"/>
    </source>
</evidence>
<dbReference type="Pfam" id="PF01451">
    <property type="entry name" value="LMWPc"/>
    <property type="match status" value="1"/>
</dbReference>
<dbReference type="CDD" id="cd16343">
    <property type="entry name" value="LMWPTP"/>
    <property type="match status" value="1"/>
</dbReference>
<protein>
    <recommendedName>
        <fullName evidence="1">Phosphotyrosine protein phosphatase I domain-containing protein</fullName>
    </recommendedName>
</protein>
<gene>
    <name evidence="2" type="ORF">WJX75_002293</name>
</gene>
<dbReference type="InterPro" id="IPR036196">
    <property type="entry name" value="Ptyr_pPase_sf"/>
</dbReference>
<dbReference type="SUPFAM" id="SSF52788">
    <property type="entry name" value="Phosphotyrosine protein phosphatases I"/>
    <property type="match status" value="1"/>
</dbReference>
<feature type="domain" description="Phosphotyrosine protein phosphatase I" evidence="1">
    <location>
        <begin position="85"/>
        <end position="257"/>
    </location>
</feature>
<dbReference type="PANTHER" id="PTHR47439:SF1">
    <property type="entry name" value="ACID PHOSPHATASE"/>
    <property type="match status" value="1"/>
</dbReference>
<proteinExistence type="predicted"/>
<dbReference type="InterPro" id="IPR052995">
    <property type="entry name" value="LMW-PTP"/>
</dbReference>
<dbReference type="PANTHER" id="PTHR47439">
    <property type="entry name" value="LOW MOLECULAR WEIGHT PHOSPHOTYROSINE PROTEIN PHOSPHATASE-RELATED"/>
    <property type="match status" value="1"/>
</dbReference>
<keyword evidence="3" id="KW-1185">Reference proteome</keyword>
<dbReference type="Proteomes" id="UP001491310">
    <property type="component" value="Unassembled WGS sequence"/>
</dbReference>
<evidence type="ECO:0000313" key="3">
    <source>
        <dbReference type="Proteomes" id="UP001491310"/>
    </source>
</evidence>
<dbReference type="Gene3D" id="3.40.50.2300">
    <property type="match status" value="1"/>
</dbReference>
<dbReference type="InterPro" id="IPR023485">
    <property type="entry name" value="Ptyr_pPase"/>
</dbReference>
<evidence type="ECO:0000313" key="2">
    <source>
        <dbReference type="EMBL" id="KAK9904002.1"/>
    </source>
</evidence>
<reference evidence="2 3" key="1">
    <citation type="journal article" date="2024" name="Nat. Commun.">
        <title>Phylogenomics reveals the evolutionary origins of lichenization in chlorophyte algae.</title>
        <authorList>
            <person name="Puginier C."/>
            <person name="Libourel C."/>
            <person name="Otte J."/>
            <person name="Skaloud P."/>
            <person name="Haon M."/>
            <person name="Grisel S."/>
            <person name="Petersen M."/>
            <person name="Berrin J.G."/>
            <person name="Delaux P.M."/>
            <person name="Dal Grande F."/>
            <person name="Keller J."/>
        </authorList>
    </citation>
    <scope>NUCLEOTIDE SEQUENCE [LARGE SCALE GENOMIC DNA]</scope>
    <source>
        <strain evidence="2 3">SAG 216-7</strain>
    </source>
</reference>
<comment type="caution">
    <text evidence="2">The sequence shown here is derived from an EMBL/GenBank/DDBJ whole genome shotgun (WGS) entry which is preliminary data.</text>
</comment>